<proteinExistence type="predicted"/>
<evidence type="ECO:0000313" key="2">
    <source>
        <dbReference type="EMBL" id="MED6283543.1"/>
    </source>
</evidence>
<keyword evidence="3" id="KW-1185">Reference proteome</keyword>
<organism evidence="2 3">
    <name type="scientific">Characodon lateralis</name>
    <dbReference type="NCBI Taxonomy" id="208331"/>
    <lineage>
        <taxon>Eukaryota</taxon>
        <taxon>Metazoa</taxon>
        <taxon>Chordata</taxon>
        <taxon>Craniata</taxon>
        <taxon>Vertebrata</taxon>
        <taxon>Euteleostomi</taxon>
        <taxon>Actinopterygii</taxon>
        <taxon>Neopterygii</taxon>
        <taxon>Teleostei</taxon>
        <taxon>Neoteleostei</taxon>
        <taxon>Acanthomorphata</taxon>
        <taxon>Ovalentaria</taxon>
        <taxon>Atherinomorphae</taxon>
        <taxon>Cyprinodontiformes</taxon>
        <taxon>Goodeidae</taxon>
        <taxon>Characodon</taxon>
    </lineage>
</organism>
<protein>
    <submittedName>
        <fullName evidence="2">Uncharacterized protein</fullName>
    </submittedName>
</protein>
<evidence type="ECO:0000256" key="1">
    <source>
        <dbReference type="SAM" id="MobiDB-lite"/>
    </source>
</evidence>
<name>A0ABU7EBI3_9TELE</name>
<accession>A0ABU7EBI3</accession>
<dbReference type="EMBL" id="JAHUTJ010049801">
    <property type="protein sequence ID" value="MED6283543.1"/>
    <property type="molecule type" value="Genomic_DNA"/>
</dbReference>
<feature type="compositionally biased region" description="Polar residues" evidence="1">
    <location>
        <begin position="80"/>
        <end position="92"/>
    </location>
</feature>
<evidence type="ECO:0000313" key="3">
    <source>
        <dbReference type="Proteomes" id="UP001352852"/>
    </source>
</evidence>
<feature type="region of interest" description="Disordered" evidence="1">
    <location>
        <begin position="80"/>
        <end position="106"/>
    </location>
</feature>
<reference evidence="2 3" key="1">
    <citation type="submission" date="2021-06" db="EMBL/GenBank/DDBJ databases">
        <authorList>
            <person name="Palmer J.M."/>
        </authorList>
    </citation>
    <scope>NUCLEOTIDE SEQUENCE [LARGE SCALE GENOMIC DNA]</scope>
    <source>
        <strain evidence="2 3">CL_MEX2019</strain>
        <tissue evidence="2">Muscle</tissue>
    </source>
</reference>
<gene>
    <name evidence="2" type="ORF">CHARACLAT_009931</name>
</gene>
<sequence>MRVLGLFRLRRILRLLGLLRLRRTLRLLGLMRILGLLRMGWLPEVPGVAEASEDTEGTGVAEDAEVSKAKDMKAVVASQEGSQVSLFEQQPGSHGWRRPRDRSKSDSLEWTVLWKL</sequence>
<dbReference type="Proteomes" id="UP001352852">
    <property type="component" value="Unassembled WGS sequence"/>
</dbReference>
<comment type="caution">
    <text evidence="2">The sequence shown here is derived from an EMBL/GenBank/DDBJ whole genome shotgun (WGS) entry which is preliminary data.</text>
</comment>